<dbReference type="AlphaFoldDB" id="B2WMK0"/>
<dbReference type="Pfam" id="PF20684">
    <property type="entry name" value="Fung_rhodopsin"/>
    <property type="match status" value="1"/>
</dbReference>
<dbReference type="OMA" id="NISTIWA"/>
<feature type="domain" description="Rhodopsin" evidence="8">
    <location>
        <begin position="23"/>
        <end position="267"/>
    </location>
</feature>
<keyword evidence="2 7" id="KW-0812">Transmembrane</keyword>
<dbReference type="PANTHER" id="PTHR33048">
    <property type="entry name" value="PTH11-LIKE INTEGRAL MEMBRANE PROTEIN (AFU_ORTHOLOGUE AFUA_5G11245)"/>
    <property type="match status" value="1"/>
</dbReference>
<evidence type="ECO:0000256" key="1">
    <source>
        <dbReference type="ARBA" id="ARBA00004141"/>
    </source>
</evidence>
<name>B2WMK0_PYRTR</name>
<evidence type="ECO:0000256" key="4">
    <source>
        <dbReference type="ARBA" id="ARBA00023136"/>
    </source>
</evidence>
<protein>
    <recommendedName>
        <fullName evidence="8">Rhodopsin domain-containing protein</fullName>
    </recommendedName>
</protein>
<dbReference type="STRING" id="426418.B2WMK0"/>
<evidence type="ECO:0000313" key="9">
    <source>
        <dbReference type="EMBL" id="EDU44260.1"/>
    </source>
</evidence>
<dbReference type="PANTHER" id="PTHR33048:SF2">
    <property type="entry name" value="SRPK"/>
    <property type="match status" value="1"/>
</dbReference>
<feature type="transmembrane region" description="Helical" evidence="7">
    <location>
        <begin position="41"/>
        <end position="60"/>
    </location>
</feature>
<evidence type="ECO:0000256" key="2">
    <source>
        <dbReference type="ARBA" id="ARBA00022692"/>
    </source>
</evidence>
<evidence type="ECO:0000256" key="3">
    <source>
        <dbReference type="ARBA" id="ARBA00022989"/>
    </source>
</evidence>
<accession>B2WMK0</accession>
<sequence>MPYNPFTTEAWTEYGVGILILVARLTARCSRIGLKWEGDDYFALLSIFFFTGELVMLQMIGELGSITGMTDEKALTLTPEETRNIVIGSKCLFAGWIIYTTLIWCPFPVKGCMLFFYKRLTLNLQQQNLVNITGGICVVAYITTITVYLTHCHPINRLWQVYPYPGNDCALNISKYLALVVTNVTTDAMILYIPLPLLWNVRLPIRKKVIYGFWLCTGIFIMTATLLRCILCLQDVSQINVGTIWSIRETFVGIIAVNFPVLKPFFTKAKNAVSSAKASKDSSSNNALPVHLRLSHVDRKGKKRTVHEITGMETEMNESEEHIVRGAASEGRADSERGMSMRQ</sequence>
<dbReference type="InParanoid" id="B2WMK0"/>
<feature type="transmembrane region" description="Helical" evidence="7">
    <location>
        <begin position="129"/>
        <end position="149"/>
    </location>
</feature>
<dbReference type="InterPro" id="IPR049326">
    <property type="entry name" value="Rhodopsin_dom_fungi"/>
</dbReference>
<keyword evidence="4 7" id="KW-0472">Membrane</keyword>
<dbReference type="HOGENOM" id="CLU_019101_0_0_1"/>
<organism evidence="9 10">
    <name type="scientific">Pyrenophora tritici-repentis (strain Pt-1C-BFP)</name>
    <name type="common">Wheat tan spot fungus</name>
    <name type="synonym">Drechslera tritici-repentis</name>
    <dbReference type="NCBI Taxonomy" id="426418"/>
    <lineage>
        <taxon>Eukaryota</taxon>
        <taxon>Fungi</taxon>
        <taxon>Dikarya</taxon>
        <taxon>Ascomycota</taxon>
        <taxon>Pezizomycotina</taxon>
        <taxon>Dothideomycetes</taxon>
        <taxon>Pleosporomycetidae</taxon>
        <taxon>Pleosporales</taxon>
        <taxon>Pleosporineae</taxon>
        <taxon>Pleosporaceae</taxon>
        <taxon>Pyrenophora</taxon>
    </lineage>
</organism>
<feature type="compositionally biased region" description="Basic and acidic residues" evidence="6">
    <location>
        <begin position="331"/>
        <end position="343"/>
    </location>
</feature>
<dbReference type="Proteomes" id="UP000001471">
    <property type="component" value="Unassembled WGS sequence"/>
</dbReference>
<dbReference type="eggNOG" id="ENOG502SNDN">
    <property type="taxonomic scope" value="Eukaryota"/>
</dbReference>
<evidence type="ECO:0000259" key="8">
    <source>
        <dbReference type="Pfam" id="PF20684"/>
    </source>
</evidence>
<keyword evidence="3 7" id="KW-1133">Transmembrane helix</keyword>
<comment type="subcellular location">
    <subcellularLocation>
        <location evidence="1">Membrane</location>
        <topology evidence="1">Multi-pass membrane protein</topology>
    </subcellularLocation>
</comment>
<feature type="transmembrane region" description="Helical" evidence="7">
    <location>
        <begin position="176"/>
        <end position="197"/>
    </location>
</feature>
<gene>
    <name evidence="9" type="ORF">PTRG_11210</name>
</gene>
<evidence type="ECO:0000256" key="5">
    <source>
        <dbReference type="ARBA" id="ARBA00038359"/>
    </source>
</evidence>
<dbReference type="OrthoDB" id="2988756at2759"/>
<reference evidence="10" key="1">
    <citation type="journal article" date="2013" name="G3 (Bethesda)">
        <title>Comparative genomics of a plant-pathogenic fungus, Pyrenophora tritici-repentis, reveals transduplication and the impact of repeat elements on pathogenicity and population divergence.</title>
        <authorList>
            <person name="Manning V.A."/>
            <person name="Pandelova I."/>
            <person name="Dhillon B."/>
            <person name="Wilhelm L.J."/>
            <person name="Goodwin S.B."/>
            <person name="Berlin A.M."/>
            <person name="Figueroa M."/>
            <person name="Freitag M."/>
            <person name="Hane J.K."/>
            <person name="Henrissat B."/>
            <person name="Holman W.H."/>
            <person name="Kodira C.D."/>
            <person name="Martin J."/>
            <person name="Oliver R.P."/>
            <person name="Robbertse B."/>
            <person name="Schackwitz W."/>
            <person name="Schwartz D.C."/>
            <person name="Spatafora J.W."/>
            <person name="Turgeon B.G."/>
            <person name="Yandava C."/>
            <person name="Young S."/>
            <person name="Zhou S."/>
            <person name="Zeng Q."/>
            <person name="Grigoriev I.V."/>
            <person name="Ma L.-J."/>
            <person name="Ciuffetti L.M."/>
        </authorList>
    </citation>
    <scope>NUCLEOTIDE SEQUENCE [LARGE SCALE GENOMIC DNA]</scope>
    <source>
        <strain evidence="10">Pt-1C-BFP</strain>
    </source>
</reference>
<dbReference type="InterPro" id="IPR052337">
    <property type="entry name" value="SAT4-like"/>
</dbReference>
<evidence type="ECO:0000256" key="6">
    <source>
        <dbReference type="SAM" id="MobiDB-lite"/>
    </source>
</evidence>
<feature type="transmembrane region" description="Helical" evidence="7">
    <location>
        <begin position="12"/>
        <end position="29"/>
    </location>
</feature>
<dbReference type="EMBL" id="DS231630">
    <property type="protein sequence ID" value="EDU44260.1"/>
    <property type="molecule type" value="Genomic_DNA"/>
</dbReference>
<feature type="transmembrane region" description="Helical" evidence="7">
    <location>
        <begin position="209"/>
        <end position="227"/>
    </location>
</feature>
<feature type="region of interest" description="Disordered" evidence="6">
    <location>
        <begin position="310"/>
        <end position="343"/>
    </location>
</feature>
<evidence type="ECO:0000256" key="7">
    <source>
        <dbReference type="SAM" id="Phobius"/>
    </source>
</evidence>
<feature type="transmembrane region" description="Helical" evidence="7">
    <location>
        <begin position="96"/>
        <end position="117"/>
    </location>
</feature>
<evidence type="ECO:0000313" key="10">
    <source>
        <dbReference type="Proteomes" id="UP000001471"/>
    </source>
</evidence>
<comment type="similarity">
    <text evidence="5">Belongs to the SAT4 family.</text>
</comment>
<proteinExistence type="inferred from homology"/>
<dbReference type="GO" id="GO:0016020">
    <property type="term" value="C:membrane"/>
    <property type="evidence" value="ECO:0007669"/>
    <property type="project" value="UniProtKB-SubCell"/>
</dbReference>